<evidence type="ECO:0000256" key="6">
    <source>
        <dbReference type="ARBA" id="ARBA00023136"/>
    </source>
</evidence>
<dbReference type="GO" id="GO:0009103">
    <property type="term" value="P:lipopolysaccharide biosynthetic process"/>
    <property type="evidence" value="ECO:0007669"/>
    <property type="project" value="TreeGrafter"/>
</dbReference>
<dbReference type="Pfam" id="PF00953">
    <property type="entry name" value="Glycos_transf_4"/>
    <property type="match status" value="1"/>
</dbReference>
<evidence type="ECO:0000256" key="2">
    <source>
        <dbReference type="ARBA" id="ARBA00022475"/>
    </source>
</evidence>
<protein>
    <recommendedName>
        <fullName evidence="9">Undecaprenyl/decaprenyl-phosphate alpha-N-acetylglucosaminyl 1-phosphate transferase</fullName>
    </recommendedName>
</protein>
<keyword evidence="5 7" id="KW-1133">Transmembrane helix</keyword>
<dbReference type="GO" id="GO:0005886">
    <property type="term" value="C:plasma membrane"/>
    <property type="evidence" value="ECO:0007669"/>
    <property type="project" value="UniProtKB-SubCell"/>
</dbReference>
<sequence>HPASDRYHQAVIPLGGGIAIFTTLMLFILAAAVAIKLVLVPGRFAWLAERANIDPADFLGKLNQLVFLLLGVLGLFALGLWDDIKHLGPLVKLGVQFAVAMMAAAFADIRVEFFIESRIITSALSAFWIVLIINAFNFLDNMDGLSAGIAVIASSILFTAAAISGQVFVGGLALVFVGTLLGFLVFNFPPAKIFMGDAGSLVVGFFVAMLTLRTTYYQEAQSGQWYPVLMPLVVMA</sequence>
<accession>X1VDA4</accession>
<feature type="non-terminal residue" evidence="8">
    <location>
        <position position="1"/>
    </location>
</feature>
<name>X1VDA4_9ZZZZ</name>
<feature type="transmembrane region" description="Helical" evidence="7">
    <location>
        <begin position="145"/>
        <end position="163"/>
    </location>
</feature>
<organism evidence="8">
    <name type="scientific">marine sediment metagenome</name>
    <dbReference type="NCBI Taxonomy" id="412755"/>
    <lineage>
        <taxon>unclassified sequences</taxon>
        <taxon>metagenomes</taxon>
        <taxon>ecological metagenomes</taxon>
    </lineage>
</organism>
<dbReference type="CDD" id="cd06853">
    <property type="entry name" value="GT_WecA_like"/>
    <property type="match status" value="1"/>
</dbReference>
<evidence type="ECO:0000256" key="3">
    <source>
        <dbReference type="ARBA" id="ARBA00022679"/>
    </source>
</evidence>
<dbReference type="InterPro" id="IPR000715">
    <property type="entry name" value="Glycosyl_transferase_4"/>
</dbReference>
<gene>
    <name evidence="8" type="ORF">S12H4_52928</name>
</gene>
<keyword evidence="2" id="KW-1003">Cell membrane</keyword>
<evidence type="ECO:0000256" key="4">
    <source>
        <dbReference type="ARBA" id="ARBA00022692"/>
    </source>
</evidence>
<feature type="transmembrane region" description="Helical" evidence="7">
    <location>
        <begin position="62"/>
        <end position="81"/>
    </location>
</feature>
<feature type="transmembrane region" description="Helical" evidence="7">
    <location>
        <begin position="12"/>
        <end position="41"/>
    </location>
</feature>
<keyword evidence="6 7" id="KW-0472">Membrane</keyword>
<dbReference type="EMBL" id="BARW01033636">
    <property type="protein sequence ID" value="GAJ11881.1"/>
    <property type="molecule type" value="Genomic_DNA"/>
</dbReference>
<comment type="subcellular location">
    <subcellularLocation>
        <location evidence="1">Cell membrane</location>
        <topology evidence="1">Multi-pass membrane protein</topology>
    </subcellularLocation>
</comment>
<dbReference type="GO" id="GO:0071555">
    <property type="term" value="P:cell wall organization"/>
    <property type="evidence" value="ECO:0007669"/>
    <property type="project" value="TreeGrafter"/>
</dbReference>
<dbReference type="PANTHER" id="PTHR22926:SF3">
    <property type="entry name" value="UNDECAPRENYL-PHOSPHATE ALPHA-N-ACETYLGLUCOSAMINYL 1-PHOSPHATE TRANSFERASE"/>
    <property type="match status" value="1"/>
</dbReference>
<evidence type="ECO:0008006" key="9">
    <source>
        <dbReference type="Google" id="ProtNLM"/>
    </source>
</evidence>
<feature type="transmembrane region" description="Helical" evidence="7">
    <location>
        <begin position="119"/>
        <end position="139"/>
    </location>
</feature>
<feature type="transmembrane region" description="Helical" evidence="7">
    <location>
        <begin position="87"/>
        <end position="107"/>
    </location>
</feature>
<feature type="non-terminal residue" evidence="8">
    <location>
        <position position="236"/>
    </location>
</feature>
<dbReference type="GO" id="GO:0044038">
    <property type="term" value="P:cell wall macromolecule biosynthetic process"/>
    <property type="evidence" value="ECO:0007669"/>
    <property type="project" value="TreeGrafter"/>
</dbReference>
<keyword evidence="3" id="KW-0808">Transferase</keyword>
<keyword evidence="4 7" id="KW-0812">Transmembrane</keyword>
<evidence type="ECO:0000256" key="5">
    <source>
        <dbReference type="ARBA" id="ARBA00022989"/>
    </source>
</evidence>
<evidence type="ECO:0000256" key="7">
    <source>
        <dbReference type="SAM" id="Phobius"/>
    </source>
</evidence>
<comment type="caution">
    <text evidence="8">The sequence shown here is derived from an EMBL/GenBank/DDBJ whole genome shotgun (WGS) entry which is preliminary data.</text>
</comment>
<evidence type="ECO:0000256" key="1">
    <source>
        <dbReference type="ARBA" id="ARBA00004651"/>
    </source>
</evidence>
<feature type="transmembrane region" description="Helical" evidence="7">
    <location>
        <begin position="193"/>
        <end position="212"/>
    </location>
</feature>
<proteinExistence type="predicted"/>
<dbReference type="GO" id="GO:0016780">
    <property type="term" value="F:phosphotransferase activity, for other substituted phosphate groups"/>
    <property type="evidence" value="ECO:0007669"/>
    <property type="project" value="InterPro"/>
</dbReference>
<feature type="transmembrane region" description="Helical" evidence="7">
    <location>
        <begin position="168"/>
        <end position="187"/>
    </location>
</feature>
<dbReference type="PANTHER" id="PTHR22926">
    <property type="entry name" value="PHOSPHO-N-ACETYLMURAMOYL-PENTAPEPTIDE-TRANSFERASE"/>
    <property type="match status" value="1"/>
</dbReference>
<dbReference type="AlphaFoldDB" id="X1VDA4"/>
<evidence type="ECO:0000313" key="8">
    <source>
        <dbReference type="EMBL" id="GAJ11881.1"/>
    </source>
</evidence>
<reference evidence="8" key="1">
    <citation type="journal article" date="2014" name="Front. Microbiol.">
        <title>High frequency of phylogenetically diverse reductive dehalogenase-homologous genes in deep subseafloor sedimentary metagenomes.</title>
        <authorList>
            <person name="Kawai M."/>
            <person name="Futagami T."/>
            <person name="Toyoda A."/>
            <person name="Takaki Y."/>
            <person name="Nishi S."/>
            <person name="Hori S."/>
            <person name="Arai W."/>
            <person name="Tsubouchi T."/>
            <person name="Morono Y."/>
            <person name="Uchiyama I."/>
            <person name="Ito T."/>
            <person name="Fujiyama A."/>
            <person name="Inagaki F."/>
            <person name="Takami H."/>
        </authorList>
    </citation>
    <scope>NUCLEOTIDE SEQUENCE</scope>
    <source>
        <strain evidence="8">Expedition CK06-06</strain>
    </source>
</reference>